<dbReference type="EMBL" id="DS478387">
    <property type="protein sequence ID" value="EDO25732.1"/>
    <property type="molecule type" value="Genomic_DNA"/>
</dbReference>
<feature type="domain" description="Rhodanese" evidence="1">
    <location>
        <begin position="16"/>
        <end position="116"/>
    </location>
</feature>
<gene>
    <name evidence="2" type="ORF">NEMVEDRAFT_v1g156582</name>
</gene>
<sequence>MEPILPQQLAECLVNSVQSLLIIDSRSFLEYNDAHVINSINIGCSKLIKRRLITNKISIQELLKTGENVQPNQLGKVIVYDQDTQDMEGLSKDNFMSVVFSKLTSSYKDVCFLKGG</sequence>
<dbReference type="PhylomeDB" id="A8DVM6"/>
<dbReference type="InParanoid" id="A8DVM6"/>
<dbReference type="Gene3D" id="3.40.250.10">
    <property type="entry name" value="Rhodanese-like domain"/>
    <property type="match status" value="1"/>
</dbReference>
<dbReference type="Pfam" id="PF00581">
    <property type="entry name" value="Rhodanese"/>
    <property type="match status" value="1"/>
</dbReference>
<dbReference type="CDD" id="cd01446">
    <property type="entry name" value="DSP_MapKP"/>
    <property type="match status" value="1"/>
</dbReference>
<dbReference type="FunFam" id="3.40.250.10:FF:000020">
    <property type="entry name" value="Dual specificity protein phosphatase 8"/>
    <property type="match status" value="1"/>
</dbReference>
<organism evidence="2 3">
    <name type="scientific">Nematostella vectensis</name>
    <name type="common">Starlet sea anemone</name>
    <dbReference type="NCBI Taxonomy" id="45351"/>
    <lineage>
        <taxon>Eukaryota</taxon>
        <taxon>Metazoa</taxon>
        <taxon>Cnidaria</taxon>
        <taxon>Anthozoa</taxon>
        <taxon>Hexacorallia</taxon>
        <taxon>Actiniaria</taxon>
        <taxon>Edwardsiidae</taxon>
        <taxon>Nematostella</taxon>
    </lineage>
</organism>
<keyword evidence="3" id="KW-1185">Reference proteome</keyword>
<reference evidence="2 3" key="1">
    <citation type="journal article" date="2007" name="Science">
        <title>Sea anemone genome reveals ancestral eumetazoan gene repertoire and genomic organization.</title>
        <authorList>
            <person name="Putnam N.H."/>
            <person name="Srivastava M."/>
            <person name="Hellsten U."/>
            <person name="Dirks B."/>
            <person name="Chapman J."/>
            <person name="Salamov A."/>
            <person name="Terry A."/>
            <person name="Shapiro H."/>
            <person name="Lindquist E."/>
            <person name="Kapitonov V.V."/>
            <person name="Jurka J."/>
            <person name="Genikhovich G."/>
            <person name="Grigoriev I.V."/>
            <person name="Lucas S.M."/>
            <person name="Steele R.E."/>
            <person name="Finnerty J.R."/>
            <person name="Technau U."/>
            <person name="Martindale M.Q."/>
            <person name="Rokhsar D.S."/>
        </authorList>
    </citation>
    <scope>NUCLEOTIDE SEQUENCE [LARGE SCALE GENOMIC DNA]</scope>
    <source>
        <strain evidence="3">CH2 X CH6</strain>
    </source>
</reference>
<dbReference type="HOGENOM" id="CLU_152649_0_0_1"/>
<evidence type="ECO:0000259" key="1">
    <source>
        <dbReference type="PROSITE" id="PS50206"/>
    </source>
</evidence>
<dbReference type="SUPFAM" id="SSF52821">
    <property type="entry name" value="Rhodanese/Cell cycle control phosphatase"/>
    <property type="match status" value="1"/>
</dbReference>
<dbReference type="PROSITE" id="PS50206">
    <property type="entry name" value="RHODANESE_3"/>
    <property type="match status" value="1"/>
</dbReference>
<protein>
    <recommendedName>
        <fullName evidence="1">Rhodanese domain-containing protein</fullName>
    </recommendedName>
</protein>
<dbReference type="STRING" id="45351.A8DVM6"/>
<evidence type="ECO:0000313" key="3">
    <source>
        <dbReference type="Proteomes" id="UP000001593"/>
    </source>
</evidence>
<name>A8DVM6_NEMVE</name>
<dbReference type="Proteomes" id="UP000001593">
    <property type="component" value="Unassembled WGS sequence"/>
</dbReference>
<dbReference type="InterPro" id="IPR001763">
    <property type="entry name" value="Rhodanese-like_dom"/>
</dbReference>
<evidence type="ECO:0000313" key="2">
    <source>
        <dbReference type="EMBL" id="EDO25732.1"/>
    </source>
</evidence>
<dbReference type="InterPro" id="IPR036873">
    <property type="entry name" value="Rhodanese-like_dom_sf"/>
</dbReference>
<accession>A8DVM6</accession>
<dbReference type="AlphaFoldDB" id="A8DVM6"/>
<proteinExistence type="predicted"/>
<dbReference type="eggNOG" id="KOG1716">
    <property type="taxonomic scope" value="Eukaryota"/>
</dbReference>